<evidence type="ECO:0000313" key="2">
    <source>
        <dbReference type="EMBL" id="PRP81871.1"/>
    </source>
</evidence>
<dbReference type="InParanoid" id="A0A2P6ND43"/>
<dbReference type="PROSITE" id="PS50132">
    <property type="entry name" value="RGS"/>
    <property type="match status" value="1"/>
</dbReference>
<sequence length="217" mass="24689">MKNSNRLALPHACGCSLVHQVFHLDINLLSRSTDAGKSKVSLLSRTLQHTRGKNAKKKVTQSMAAARGPEDPYTLSEVLKDDLLRAEFRRFLVQSFAEDHLDFYVDVENFRQNYDDSEAHRIASTYLDDKKPRINVSHRARLLVNERIQKQMGPRIFDLIQEDVAVILQSDLYPRYLLSESTNVVRAPESEEEPPKKSSRGRSFSLKNVFGGCTVSV</sequence>
<dbReference type="STRING" id="1890364.A0A2P6ND43"/>
<protein>
    <submittedName>
        <fullName evidence="2">Regulator of G-protein signaling 10</fullName>
    </submittedName>
</protein>
<dbReference type="InterPro" id="IPR016137">
    <property type="entry name" value="RGS"/>
</dbReference>
<dbReference type="EMBL" id="MDYQ01000115">
    <property type="protein sequence ID" value="PRP81871.1"/>
    <property type="molecule type" value="Genomic_DNA"/>
</dbReference>
<dbReference type="Proteomes" id="UP000241769">
    <property type="component" value="Unassembled WGS sequence"/>
</dbReference>
<dbReference type="CDD" id="cd07440">
    <property type="entry name" value="RGS"/>
    <property type="match status" value="1"/>
</dbReference>
<evidence type="ECO:0000259" key="1">
    <source>
        <dbReference type="PROSITE" id="PS50132"/>
    </source>
</evidence>
<dbReference type="PANTHER" id="PTHR10845">
    <property type="entry name" value="REGULATOR OF G PROTEIN SIGNALING"/>
    <property type="match status" value="1"/>
</dbReference>
<reference evidence="2 3" key="1">
    <citation type="journal article" date="2018" name="Genome Biol. Evol.">
        <title>Multiple Roots of Fruiting Body Formation in Amoebozoa.</title>
        <authorList>
            <person name="Hillmann F."/>
            <person name="Forbes G."/>
            <person name="Novohradska S."/>
            <person name="Ferling I."/>
            <person name="Riege K."/>
            <person name="Groth M."/>
            <person name="Westermann M."/>
            <person name="Marz M."/>
            <person name="Spaller T."/>
            <person name="Winckler T."/>
            <person name="Schaap P."/>
            <person name="Glockner G."/>
        </authorList>
    </citation>
    <scope>NUCLEOTIDE SEQUENCE [LARGE SCALE GENOMIC DNA]</scope>
    <source>
        <strain evidence="2 3">Jena</strain>
    </source>
</reference>
<comment type="caution">
    <text evidence="2">The sequence shown here is derived from an EMBL/GenBank/DDBJ whole genome shotgun (WGS) entry which is preliminary data.</text>
</comment>
<dbReference type="SUPFAM" id="SSF48097">
    <property type="entry name" value="Regulator of G-protein signaling, RGS"/>
    <property type="match status" value="1"/>
</dbReference>
<proteinExistence type="predicted"/>
<name>A0A2P6ND43_9EUKA</name>
<evidence type="ECO:0000313" key="3">
    <source>
        <dbReference type="Proteomes" id="UP000241769"/>
    </source>
</evidence>
<dbReference type="PANTHER" id="PTHR10845:SF192">
    <property type="entry name" value="DOUBLE HIT, ISOFORM B"/>
    <property type="match status" value="1"/>
</dbReference>
<dbReference type="InterPro" id="IPR044926">
    <property type="entry name" value="RGS_subdomain_2"/>
</dbReference>
<dbReference type="Gene3D" id="1.10.167.10">
    <property type="entry name" value="Regulator of G-protein Signalling 4, domain 2"/>
    <property type="match status" value="1"/>
</dbReference>
<keyword evidence="3" id="KW-1185">Reference proteome</keyword>
<gene>
    <name evidence="2" type="ORF">PROFUN_08735</name>
</gene>
<dbReference type="AlphaFoldDB" id="A0A2P6ND43"/>
<organism evidence="2 3">
    <name type="scientific">Planoprotostelium fungivorum</name>
    <dbReference type="NCBI Taxonomy" id="1890364"/>
    <lineage>
        <taxon>Eukaryota</taxon>
        <taxon>Amoebozoa</taxon>
        <taxon>Evosea</taxon>
        <taxon>Variosea</taxon>
        <taxon>Cavosteliida</taxon>
        <taxon>Cavosteliaceae</taxon>
        <taxon>Planoprotostelium</taxon>
    </lineage>
</organism>
<feature type="domain" description="RGS" evidence="1">
    <location>
        <begin position="74"/>
        <end position="180"/>
    </location>
</feature>
<dbReference type="SMART" id="SM00315">
    <property type="entry name" value="RGS"/>
    <property type="match status" value="1"/>
</dbReference>
<accession>A0A2P6ND43</accession>
<dbReference type="Pfam" id="PF00615">
    <property type="entry name" value="RGS"/>
    <property type="match status" value="1"/>
</dbReference>
<dbReference type="OrthoDB" id="196547at2759"/>
<dbReference type="InterPro" id="IPR036305">
    <property type="entry name" value="RGS_sf"/>
</dbReference>